<reference evidence="1" key="2">
    <citation type="submission" date="2020-09" db="EMBL/GenBank/DDBJ databases">
        <authorList>
            <person name="Sun Q."/>
            <person name="Ohkuma M."/>
        </authorList>
    </citation>
    <scope>NUCLEOTIDE SEQUENCE</scope>
    <source>
        <strain evidence="1">JCM 30078</strain>
    </source>
</reference>
<accession>A0A917PTL6</accession>
<comment type="caution">
    <text evidence="1">The sequence shown here is derived from an EMBL/GenBank/DDBJ whole genome shotgun (WGS) entry which is preliminary data.</text>
</comment>
<keyword evidence="2" id="KW-1185">Reference proteome</keyword>
<dbReference type="AlphaFoldDB" id="A0A917PTL6"/>
<name>A0A917PTL6_9PSED</name>
<gene>
    <name evidence="1" type="ORF">GCM10009304_15950</name>
</gene>
<dbReference type="Pfam" id="PF12021">
    <property type="entry name" value="DUF3509"/>
    <property type="match status" value="1"/>
</dbReference>
<sequence>MMHSTNDLLVEALTPYEVVLGPAQDNGSMALTLYGEQGQLLLETTLCRAQLEDRRLLTDVVDGIRHDLRLIQQPPVWMSGKPLFGNDMRARAA</sequence>
<reference evidence="1" key="1">
    <citation type="journal article" date="2014" name="Int. J. Syst. Evol. Microbiol.">
        <title>Complete genome sequence of Corynebacterium casei LMG S-19264T (=DSM 44701T), isolated from a smear-ripened cheese.</title>
        <authorList>
            <consortium name="US DOE Joint Genome Institute (JGI-PGF)"/>
            <person name="Walter F."/>
            <person name="Albersmeier A."/>
            <person name="Kalinowski J."/>
            <person name="Ruckert C."/>
        </authorList>
    </citation>
    <scope>NUCLEOTIDE SEQUENCE</scope>
    <source>
        <strain evidence="1">JCM 30078</strain>
    </source>
</reference>
<organism evidence="1 2">
    <name type="scientific">Pseudomonas matsuisoli</name>
    <dbReference type="NCBI Taxonomy" id="1515666"/>
    <lineage>
        <taxon>Bacteria</taxon>
        <taxon>Pseudomonadati</taxon>
        <taxon>Pseudomonadota</taxon>
        <taxon>Gammaproteobacteria</taxon>
        <taxon>Pseudomonadales</taxon>
        <taxon>Pseudomonadaceae</taxon>
        <taxon>Pseudomonas</taxon>
    </lineage>
</organism>
<dbReference type="InterPro" id="IPR021898">
    <property type="entry name" value="DUF3509"/>
</dbReference>
<dbReference type="RefSeq" id="WP_188982664.1">
    <property type="nucleotide sequence ID" value="NZ_BMPO01000003.1"/>
</dbReference>
<evidence type="ECO:0000313" key="1">
    <source>
        <dbReference type="EMBL" id="GGJ91045.1"/>
    </source>
</evidence>
<dbReference type="Proteomes" id="UP000635983">
    <property type="component" value="Unassembled WGS sequence"/>
</dbReference>
<evidence type="ECO:0008006" key="3">
    <source>
        <dbReference type="Google" id="ProtNLM"/>
    </source>
</evidence>
<protein>
    <recommendedName>
        <fullName evidence="3">DUF3509 domain-containing protein</fullName>
    </recommendedName>
</protein>
<proteinExistence type="predicted"/>
<dbReference type="EMBL" id="BMPO01000003">
    <property type="protein sequence ID" value="GGJ91045.1"/>
    <property type="molecule type" value="Genomic_DNA"/>
</dbReference>
<evidence type="ECO:0000313" key="2">
    <source>
        <dbReference type="Proteomes" id="UP000635983"/>
    </source>
</evidence>